<dbReference type="Gene3D" id="3.40.630.10">
    <property type="entry name" value="Zn peptidases"/>
    <property type="match status" value="1"/>
</dbReference>
<dbReference type="SUPFAM" id="SSF55031">
    <property type="entry name" value="Bacterial exopeptidase dimerisation domain"/>
    <property type="match status" value="1"/>
</dbReference>
<reference evidence="7" key="2">
    <citation type="journal article" date="2021" name="PeerJ">
        <title>Extensive microbial diversity within the chicken gut microbiome revealed by metagenomics and culture.</title>
        <authorList>
            <person name="Gilroy R."/>
            <person name="Ravi A."/>
            <person name="Getino M."/>
            <person name="Pursley I."/>
            <person name="Horton D.L."/>
            <person name="Alikhan N.F."/>
            <person name="Baker D."/>
            <person name="Gharbi K."/>
            <person name="Hall N."/>
            <person name="Watson M."/>
            <person name="Adriaenssens E.M."/>
            <person name="Foster-Nyarko E."/>
            <person name="Jarju S."/>
            <person name="Secka A."/>
            <person name="Antonio M."/>
            <person name="Oren A."/>
            <person name="Chaudhuri R.R."/>
            <person name="La Ragione R."/>
            <person name="Hildebrand F."/>
            <person name="Pallen M.J."/>
        </authorList>
    </citation>
    <scope>NUCLEOTIDE SEQUENCE</scope>
    <source>
        <strain evidence="7">D5-748</strain>
    </source>
</reference>
<name>A0A9D9EAC9_9BACT</name>
<evidence type="ECO:0000256" key="4">
    <source>
        <dbReference type="ARBA" id="ARBA00022833"/>
    </source>
</evidence>
<proteinExistence type="predicted"/>
<dbReference type="EMBL" id="JADIMO010000016">
    <property type="protein sequence ID" value="MBO8444276.1"/>
    <property type="molecule type" value="Genomic_DNA"/>
</dbReference>
<dbReference type="InterPro" id="IPR002933">
    <property type="entry name" value="Peptidase_M20"/>
</dbReference>
<dbReference type="SUPFAM" id="SSF53187">
    <property type="entry name" value="Zn-dependent exopeptidases"/>
    <property type="match status" value="1"/>
</dbReference>
<evidence type="ECO:0000256" key="1">
    <source>
        <dbReference type="ARBA" id="ARBA00001947"/>
    </source>
</evidence>
<dbReference type="GO" id="GO:0046872">
    <property type="term" value="F:metal ion binding"/>
    <property type="evidence" value="ECO:0007669"/>
    <property type="project" value="UniProtKB-KW"/>
</dbReference>
<dbReference type="GO" id="GO:0008777">
    <property type="term" value="F:acetylornithine deacetylase activity"/>
    <property type="evidence" value="ECO:0007669"/>
    <property type="project" value="TreeGrafter"/>
</dbReference>
<dbReference type="PROSITE" id="PS00758">
    <property type="entry name" value="ARGE_DAPE_CPG2_1"/>
    <property type="match status" value="1"/>
</dbReference>
<dbReference type="Pfam" id="PF07687">
    <property type="entry name" value="M20_dimer"/>
    <property type="match status" value="1"/>
</dbReference>
<dbReference type="PANTHER" id="PTHR43808:SF31">
    <property type="entry name" value="N-ACETYL-L-CITRULLINE DEACETYLASE"/>
    <property type="match status" value="1"/>
</dbReference>
<evidence type="ECO:0000256" key="5">
    <source>
        <dbReference type="ARBA" id="ARBA00023285"/>
    </source>
</evidence>
<dbReference type="Pfam" id="PF01546">
    <property type="entry name" value="Peptidase_M20"/>
    <property type="match status" value="1"/>
</dbReference>
<evidence type="ECO:0000256" key="3">
    <source>
        <dbReference type="ARBA" id="ARBA00022801"/>
    </source>
</evidence>
<evidence type="ECO:0000259" key="6">
    <source>
        <dbReference type="Pfam" id="PF07687"/>
    </source>
</evidence>
<dbReference type="InterPro" id="IPR050072">
    <property type="entry name" value="Peptidase_M20A"/>
</dbReference>
<keyword evidence="5" id="KW-0170">Cobalt</keyword>
<dbReference type="Gene3D" id="3.30.70.360">
    <property type="match status" value="1"/>
</dbReference>
<evidence type="ECO:0000256" key="2">
    <source>
        <dbReference type="ARBA" id="ARBA00022723"/>
    </source>
</evidence>
<comment type="cofactor">
    <cofactor evidence="1">
        <name>Zn(2+)</name>
        <dbReference type="ChEBI" id="CHEBI:29105"/>
    </cofactor>
</comment>
<dbReference type="InterPro" id="IPR036264">
    <property type="entry name" value="Bact_exopeptidase_dim_dom"/>
</dbReference>
<keyword evidence="4" id="KW-0862">Zinc</keyword>
<sequence>MKTWHKYTGDAAGLLKEMVAIPSPSFHEEDVCRHISARLTEFGIGHKVAGNNIVAYNRHFKPGKRTLMLNAHIDTVGPSEGYSFDPYRPDYETAVRPVMTSLEEEMKGCTMTDKDADSEYTVPLSSNDFICGLGSNDDGGSVVAMISAFRHFYEMELPVNLMLALTCEEERSGNGGMTWLWDHFPYPAGEADYGTSNTDSSTFHPDWAIIGEPTGMKAAIAERGLLVLDGEARGVSGHAAREEGVNALYIAIEDIERLRKHEFAKISPAMGKVKLTVTQINAGTAHNVVPDSCRFVVDIRPTEMYGNEEILRELQAECRSTLTPRNLLNRSSATAANSPLAGCAKALGLETFSSPTTSDWMRVHCDAMKMGPGESSRSHRKDEFILVSEISHAIGTYIKFIETFIENRL</sequence>
<dbReference type="InterPro" id="IPR001261">
    <property type="entry name" value="ArgE/DapE_CS"/>
</dbReference>
<accession>A0A9D9EAC9</accession>
<keyword evidence="3" id="KW-0378">Hydrolase</keyword>
<comment type="caution">
    <text evidence="7">The sequence shown here is derived from an EMBL/GenBank/DDBJ whole genome shotgun (WGS) entry which is preliminary data.</text>
</comment>
<dbReference type="Proteomes" id="UP000823619">
    <property type="component" value="Unassembled WGS sequence"/>
</dbReference>
<keyword evidence="2" id="KW-0479">Metal-binding</keyword>
<dbReference type="GO" id="GO:0006526">
    <property type="term" value="P:L-arginine biosynthetic process"/>
    <property type="evidence" value="ECO:0007669"/>
    <property type="project" value="TreeGrafter"/>
</dbReference>
<evidence type="ECO:0000313" key="7">
    <source>
        <dbReference type="EMBL" id="MBO8444276.1"/>
    </source>
</evidence>
<dbReference type="InterPro" id="IPR011650">
    <property type="entry name" value="Peptidase_M20_dimer"/>
</dbReference>
<dbReference type="AlphaFoldDB" id="A0A9D9EAC9"/>
<gene>
    <name evidence="7" type="ORF">IAC23_01090</name>
</gene>
<evidence type="ECO:0000313" key="8">
    <source>
        <dbReference type="Proteomes" id="UP000823619"/>
    </source>
</evidence>
<feature type="domain" description="Peptidase M20 dimerisation" evidence="6">
    <location>
        <begin position="220"/>
        <end position="321"/>
    </location>
</feature>
<dbReference type="PANTHER" id="PTHR43808">
    <property type="entry name" value="ACETYLORNITHINE DEACETYLASE"/>
    <property type="match status" value="1"/>
</dbReference>
<organism evidence="7 8">
    <name type="scientific">Candidatus Cryptobacteroides merdavium</name>
    <dbReference type="NCBI Taxonomy" id="2840769"/>
    <lineage>
        <taxon>Bacteria</taxon>
        <taxon>Pseudomonadati</taxon>
        <taxon>Bacteroidota</taxon>
        <taxon>Bacteroidia</taxon>
        <taxon>Bacteroidales</taxon>
        <taxon>Candidatus Cryptobacteroides</taxon>
    </lineage>
</organism>
<protein>
    <submittedName>
        <fullName evidence="7">M20/M25/M40 family metallo-hydrolase</fullName>
    </submittedName>
</protein>
<reference evidence="7" key="1">
    <citation type="submission" date="2020-10" db="EMBL/GenBank/DDBJ databases">
        <authorList>
            <person name="Gilroy R."/>
        </authorList>
    </citation>
    <scope>NUCLEOTIDE SEQUENCE</scope>
    <source>
        <strain evidence="7">D5-748</strain>
    </source>
</reference>